<comment type="similarity">
    <text evidence="1 9">Belongs to the protein prenyltransferase subunit beta family.</text>
</comment>
<evidence type="ECO:0000256" key="1">
    <source>
        <dbReference type="ARBA" id="ARBA00010497"/>
    </source>
</evidence>
<evidence type="ECO:0000256" key="7">
    <source>
        <dbReference type="ARBA" id="ARBA00022737"/>
    </source>
</evidence>
<reference evidence="11 12" key="1">
    <citation type="submission" date="2015-01" db="EMBL/GenBank/DDBJ databases">
        <title>The Genome Sequence of Exophiala xenobiotica CBS118157.</title>
        <authorList>
            <consortium name="The Broad Institute Genomics Platform"/>
            <person name="Cuomo C."/>
            <person name="de Hoog S."/>
            <person name="Gorbushina A."/>
            <person name="Stielow B."/>
            <person name="Teixiera M."/>
            <person name="Abouelleil A."/>
            <person name="Chapman S.B."/>
            <person name="Priest M."/>
            <person name="Young S.K."/>
            <person name="Wortman J."/>
            <person name="Nusbaum C."/>
            <person name="Birren B."/>
        </authorList>
    </citation>
    <scope>NUCLEOTIDE SEQUENCE [LARGE SCALE GENOMIC DNA]</scope>
    <source>
        <strain evidence="11 12">CBS 118157</strain>
    </source>
</reference>
<dbReference type="InterPro" id="IPR026872">
    <property type="entry name" value="FTB"/>
</dbReference>
<dbReference type="EMBL" id="KN847317">
    <property type="protein sequence ID" value="KIW61375.1"/>
    <property type="molecule type" value="Genomic_DNA"/>
</dbReference>
<dbReference type="GO" id="GO:0097354">
    <property type="term" value="P:prenylation"/>
    <property type="evidence" value="ECO:0007669"/>
    <property type="project" value="UniProtKB-UniRule"/>
</dbReference>
<dbReference type="STRING" id="348802.A0A0D2F352"/>
<evidence type="ECO:0000259" key="10">
    <source>
        <dbReference type="Pfam" id="PF00432"/>
    </source>
</evidence>
<dbReference type="Pfam" id="PF00432">
    <property type="entry name" value="Prenyltrans"/>
    <property type="match status" value="1"/>
</dbReference>
<proteinExistence type="inferred from homology"/>
<dbReference type="PANTHER" id="PTHR11774:SF6">
    <property type="entry name" value="PROTEIN FARNESYLTRANSFERASE SUBUNIT BETA"/>
    <property type="match status" value="1"/>
</dbReference>
<dbReference type="GO" id="GO:0004660">
    <property type="term" value="F:protein farnesyltransferase activity"/>
    <property type="evidence" value="ECO:0007669"/>
    <property type="project" value="UniProtKB-UniRule"/>
</dbReference>
<protein>
    <recommendedName>
        <fullName evidence="3 9">Protein farnesyltransferase subunit beta</fullName>
        <shortName evidence="9">FTase-beta</shortName>
        <ecNumber evidence="2 9">2.5.1.58</ecNumber>
    </recommendedName>
</protein>
<dbReference type="CDD" id="cd02893">
    <property type="entry name" value="FTase"/>
    <property type="match status" value="1"/>
</dbReference>
<evidence type="ECO:0000256" key="6">
    <source>
        <dbReference type="ARBA" id="ARBA00022723"/>
    </source>
</evidence>
<evidence type="ECO:0000256" key="4">
    <source>
        <dbReference type="ARBA" id="ARBA00022602"/>
    </source>
</evidence>
<dbReference type="RefSeq" id="XP_013321959.1">
    <property type="nucleotide sequence ID" value="XM_013466505.1"/>
</dbReference>
<evidence type="ECO:0000256" key="3">
    <source>
        <dbReference type="ARBA" id="ARBA00015798"/>
    </source>
</evidence>
<dbReference type="GO" id="GO:0005965">
    <property type="term" value="C:protein farnesyltransferase complex"/>
    <property type="evidence" value="ECO:0007669"/>
    <property type="project" value="UniProtKB-UniRule"/>
</dbReference>
<dbReference type="FunFam" id="1.50.10.20:FF:000014">
    <property type="entry name" value="Protein farnesyltransferase subunit beta"/>
    <property type="match status" value="1"/>
</dbReference>
<dbReference type="AlphaFoldDB" id="A0A0D2F352"/>
<comment type="cofactor">
    <cofactor evidence="9">
        <name>Zn(2+)</name>
        <dbReference type="ChEBI" id="CHEBI:29105"/>
    </cofactor>
    <text evidence="9">Binds 1 zinc ion per subunit.</text>
</comment>
<keyword evidence="4 9" id="KW-0637">Prenyltransferase</keyword>
<sequence length="460" mass="49801">MAASESFSSSMPAYFRQRPALVDDLETETSKLQSATLDECLPLLTAVDNPSRSPFDFNEFGLPGLEREDHVNFLHENLAEFPAPFVGIDASRPWMVYWALLGLYLLGEDVSPFRARVVKTFYPMQNTSGGLGGGFGQYSHLAGTYAGLLCLALVGGEEAYSLIDRKAMWHWLGRLKQADGGFQICEGGEEDVRGAYCALVAISLLNLPLTLPPGSPAREAGLEAFTDGLGQYLSRCQTYEGGIASSPGNEAHGAYAFCTIACLCLYGVPHVTIPRFLDVDGLVSWLSARQYAPEGGLAGRTNKLVDGCYSHWVGGCWPLVEAALAGPRDRPGHIRKEVNENLYSSEGLARYILCCCQSPHGGLRDKPSKRPDSYHTCYNLVGLGNVAHSHTYAQVAAAEPYASAFSWEASRAQVPSEGDPGSIFDTGAGVRALNPVYVIPYKSVREIRAWAISQPVDLGE</sequence>
<comment type="catalytic activity">
    <reaction evidence="9">
        <text>L-cysteinyl-[protein] + (2E,6E)-farnesyl diphosphate = S-(2E,6E)-farnesyl-L-cysteinyl-[protein] + diphosphate</text>
        <dbReference type="Rhea" id="RHEA:13345"/>
        <dbReference type="Rhea" id="RHEA-COMP:10131"/>
        <dbReference type="Rhea" id="RHEA-COMP:11535"/>
        <dbReference type="ChEBI" id="CHEBI:29950"/>
        <dbReference type="ChEBI" id="CHEBI:33019"/>
        <dbReference type="ChEBI" id="CHEBI:86019"/>
        <dbReference type="ChEBI" id="CHEBI:175763"/>
    </reaction>
</comment>
<dbReference type="InterPro" id="IPR045089">
    <property type="entry name" value="PGGT1B-like"/>
</dbReference>
<dbReference type="EC" id="2.5.1.58" evidence="2 9"/>
<dbReference type="OrthoDB" id="10261146at2759"/>
<gene>
    <name evidence="11" type="ORF">PV05_01505</name>
</gene>
<dbReference type="GeneID" id="25323413"/>
<dbReference type="SUPFAM" id="SSF48239">
    <property type="entry name" value="Terpenoid cyclases/Protein prenyltransferases"/>
    <property type="match status" value="1"/>
</dbReference>
<name>A0A0D2F352_9EURO</name>
<evidence type="ECO:0000313" key="12">
    <source>
        <dbReference type="Proteomes" id="UP000054342"/>
    </source>
</evidence>
<keyword evidence="12" id="KW-1185">Reference proteome</keyword>
<organism evidence="11 12">
    <name type="scientific">Exophiala xenobiotica</name>
    <dbReference type="NCBI Taxonomy" id="348802"/>
    <lineage>
        <taxon>Eukaryota</taxon>
        <taxon>Fungi</taxon>
        <taxon>Dikarya</taxon>
        <taxon>Ascomycota</taxon>
        <taxon>Pezizomycotina</taxon>
        <taxon>Eurotiomycetes</taxon>
        <taxon>Chaetothyriomycetidae</taxon>
        <taxon>Chaetothyriales</taxon>
        <taxon>Herpotrichiellaceae</taxon>
        <taxon>Exophiala</taxon>
    </lineage>
</organism>
<accession>A0A0D2F352</accession>
<feature type="domain" description="Prenyltransferase alpha-alpha toroid" evidence="10">
    <location>
        <begin position="65"/>
        <end position="401"/>
    </location>
</feature>
<dbReference type="InterPro" id="IPR001330">
    <property type="entry name" value="Prenyltrans"/>
</dbReference>
<keyword evidence="7" id="KW-0677">Repeat</keyword>
<keyword evidence="6 9" id="KW-0479">Metal-binding</keyword>
<keyword evidence="8 9" id="KW-0862">Zinc</keyword>
<dbReference type="Proteomes" id="UP000054342">
    <property type="component" value="Unassembled WGS sequence"/>
</dbReference>
<dbReference type="HOGENOM" id="CLU_028946_1_0_1"/>
<keyword evidence="5 9" id="KW-0808">Transferase</keyword>
<dbReference type="PANTHER" id="PTHR11774">
    <property type="entry name" value="GERANYLGERANYL TRANSFERASE TYPE BETA SUBUNIT"/>
    <property type="match status" value="1"/>
</dbReference>
<evidence type="ECO:0000313" key="11">
    <source>
        <dbReference type="EMBL" id="KIW61375.1"/>
    </source>
</evidence>
<dbReference type="InterPro" id="IPR008930">
    <property type="entry name" value="Terpenoid_cyclase/PrenylTrfase"/>
</dbReference>
<evidence type="ECO:0000256" key="2">
    <source>
        <dbReference type="ARBA" id="ARBA00012702"/>
    </source>
</evidence>
<evidence type="ECO:0000256" key="9">
    <source>
        <dbReference type="RuleBase" id="RU365056"/>
    </source>
</evidence>
<evidence type="ECO:0000256" key="5">
    <source>
        <dbReference type="ARBA" id="ARBA00022679"/>
    </source>
</evidence>
<evidence type="ECO:0000256" key="8">
    <source>
        <dbReference type="ARBA" id="ARBA00022833"/>
    </source>
</evidence>
<dbReference type="GO" id="GO:0008270">
    <property type="term" value="F:zinc ion binding"/>
    <property type="evidence" value="ECO:0007669"/>
    <property type="project" value="UniProtKB-UniRule"/>
</dbReference>
<dbReference type="Gene3D" id="1.50.10.20">
    <property type="match status" value="1"/>
</dbReference>
<comment type="function">
    <text evidence="9">Catalyzes the transfer of a farnesyl moiety from farnesyl diphosphate to a cysteine at the fourth position from the C-terminus of several proteins. The beta subunit is responsible for peptide-binding.</text>
</comment>
<comment type="subunit">
    <text evidence="9">Heterodimer of an alpha and a beta subunit.</text>
</comment>